<proteinExistence type="predicted"/>
<dbReference type="AlphaFoldDB" id="A0A7S1LVM1"/>
<protein>
    <submittedName>
        <fullName evidence="1">Uncharacterized protein</fullName>
    </submittedName>
</protein>
<organism evidence="1">
    <name type="scientific">Alexandrium catenella</name>
    <name type="common">Red tide dinoflagellate</name>
    <name type="synonym">Gonyaulax catenella</name>
    <dbReference type="NCBI Taxonomy" id="2925"/>
    <lineage>
        <taxon>Eukaryota</taxon>
        <taxon>Sar</taxon>
        <taxon>Alveolata</taxon>
        <taxon>Dinophyceae</taxon>
        <taxon>Gonyaulacales</taxon>
        <taxon>Pyrocystaceae</taxon>
        <taxon>Alexandrium</taxon>
    </lineage>
</organism>
<accession>A0A7S1LVM1</accession>
<dbReference type="EMBL" id="HBGE01023415">
    <property type="protein sequence ID" value="CAD9114566.1"/>
    <property type="molecule type" value="Transcribed_RNA"/>
</dbReference>
<gene>
    <name evidence="1" type="ORF">ACAT0790_LOCUS14179</name>
</gene>
<reference evidence="1" key="1">
    <citation type="submission" date="2021-01" db="EMBL/GenBank/DDBJ databases">
        <authorList>
            <person name="Corre E."/>
            <person name="Pelletier E."/>
            <person name="Niang G."/>
            <person name="Scheremetjew M."/>
            <person name="Finn R."/>
            <person name="Kale V."/>
            <person name="Holt S."/>
            <person name="Cochrane G."/>
            <person name="Meng A."/>
            <person name="Brown T."/>
            <person name="Cohen L."/>
        </authorList>
    </citation>
    <scope>NUCLEOTIDE SEQUENCE</scope>
    <source>
        <strain evidence="1">OF101</strain>
    </source>
</reference>
<sequence>MDLAVGAQKQVPMLQGEYNIAHVRRGDFRHNCTAVGHVVARMQAVDTSRPWLVMTDAEKPWLADFKAAAELAGVRHVLEGELHDLGGLGDNFLRYQALQCLYGYAVHRIYTLKSLQGYCRVPGQRIEFQPAHLCQGQGDPTHVVIVGSIK</sequence>
<evidence type="ECO:0000313" key="1">
    <source>
        <dbReference type="EMBL" id="CAD9114566.1"/>
    </source>
</evidence>
<name>A0A7S1LVM1_ALECA</name>